<feature type="coiled-coil region" evidence="3">
    <location>
        <begin position="24"/>
        <end position="58"/>
    </location>
</feature>
<keyword evidence="3" id="KW-0175">Coiled coil</keyword>
<feature type="region of interest" description="Disordered" evidence="4">
    <location>
        <begin position="353"/>
        <end position="372"/>
    </location>
</feature>
<feature type="compositionally biased region" description="Acidic residues" evidence="4">
    <location>
        <begin position="857"/>
        <end position="867"/>
    </location>
</feature>
<dbReference type="SMART" id="SM00336">
    <property type="entry name" value="BBOX"/>
    <property type="match status" value="1"/>
</dbReference>
<feature type="domain" description="B box-type" evidence="5">
    <location>
        <begin position="132"/>
        <end position="178"/>
    </location>
</feature>
<feature type="region of interest" description="Disordered" evidence="4">
    <location>
        <begin position="567"/>
        <end position="589"/>
    </location>
</feature>
<dbReference type="GO" id="GO:0008270">
    <property type="term" value="F:zinc ion binding"/>
    <property type="evidence" value="ECO:0007669"/>
    <property type="project" value="UniProtKB-KW"/>
</dbReference>
<feature type="compositionally biased region" description="Acidic residues" evidence="4">
    <location>
        <begin position="358"/>
        <end position="372"/>
    </location>
</feature>
<dbReference type="AlphaFoldDB" id="A0AAV7L9X0"/>
<feature type="compositionally biased region" description="Acidic residues" evidence="4">
    <location>
        <begin position="754"/>
        <end position="774"/>
    </location>
</feature>
<feature type="region of interest" description="Disordered" evidence="4">
    <location>
        <begin position="410"/>
        <end position="451"/>
    </location>
</feature>
<keyword evidence="1" id="KW-0863">Zinc-finger</keyword>
<dbReference type="Proteomes" id="UP001066276">
    <property type="component" value="Chromosome 11"/>
</dbReference>
<name>A0AAV7L9X0_PLEWA</name>
<dbReference type="InterPro" id="IPR037688">
    <property type="entry name" value="ZBBX"/>
</dbReference>
<feature type="compositionally biased region" description="Basic and acidic residues" evidence="4">
    <location>
        <begin position="868"/>
        <end position="878"/>
    </location>
</feature>
<dbReference type="CDD" id="cd19818">
    <property type="entry name" value="Bbox1_ZBBX"/>
    <property type="match status" value="1"/>
</dbReference>
<evidence type="ECO:0000256" key="4">
    <source>
        <dbReference type="SAM" id="MobiDB-lite"/>
    </source>
</evidence>
<organism evidence="6 7">
    <name type="scientific">Pleurodeles waltl</name>
    <name type="common">Iberian ribbed newt</name>
    <dbReference type="NCBI Taxonomy" id="8319"/>
    <lineage>
        <taxon>Eukaryota</taxon>
        <taxon>Metazoa</taxon>
        <taxon>Chordata</taxon>
        <taxon>Craniata</taxon>
        <taxon>Vertebrata</taxon>
        <taxon>Euteleostomi</taxon>
        <taxon>Amphibia</taxon>
        <taxon>Batrachia</taxon>
        <taxon>Caudata</taxon>
        <taxon>Salamandroidea</taxon>
        <taxon>Salamandridae</taxon>
        <taxon>Pleurodelinae</taxon>
        <taxon>Pleurodeles</taxon>
    </lineage>
</organism>
<feature type="compositionally biased region" description="Polar residues" evidence="4">
    <location>
        <begin position="817"/>
        <end position="828"/>
    </location>
</feature>
<dbReference type="InterPro" id="IPR000315">
    <property type="entry name" value="Znf_B-box"/>
</dbReference>
<evidence type="ECO:0000256" key="1">
    <source>
        <dbReference type="ARBA" id="ARBA00022771"/>
    </source>
</evidence>
<feature type="region of interest" description="Disordered" evidence="4">
    <location>
        <begin position="693"/>
        <end position="775"/>
    </location>
</feature>
<dbReference type="PANTHER" id="PTHR28634">
    <property type="entry name" value="ZINC FINGER B-BOX DOMAIN-CONTAINING PROTEIN 1"/>
    <property type="match status" value="1"/>
</dbReference>
<evidence type="ECO:0000256" key="3">
    <source>
        <dbReference type="SAM" id="Coils"/>
    </source>
</evidence>
<comment type="caution">
    <text evidence="6">The sequence shown here is derived from an EMBL/GenBank/DDBJ whole genome shotgun (WGS) entry which is preliminary data.</text>
</comment>
<dbReference type="EMBL" id="JANPWB010000015">
    <property type="protein sequence ID" value="KAJ1087893.1"/>
    <property type="molecule type" value="Genomic_DNA"/>
</dbReference>
<reference evidence="6" key="1">
    <citation type="journal article" date="2022" name="bioRxiv">
        <title>Sequencing and chromosome-scale assembly of the giantPleurodeles waltlgenome.</title>
        <authorList>
            <person name="Brown T."/>
            <person name="Elewa A."/>
            <person name="Iarovenko S."/>
            <person name="Subramanian E."/>
            <person name="Araus A.J."/>
            <person name="Petzold A."/>
            <person name="Susuki M."/>
            <person name="Suzuki K.-i.T."/>
            <person name="Hayashi T."/>
            <person name="Toyoda A."/>
            <person name="Oliveira C."/>
            <person name="Osipova E."/>
            <person name="Leigh N.D."/>
            <person name="Simon A."/>
            <person name="Yun M.H."/>
        </authorList>
    </citation>
    <scope>NUCLEOTIDE SEQUENCE</scope>
    <source>
        <strain evidence="6">20211129_DDA</strain>
        <tissue evidence="6">Liver</tissue>
    </source>
</reference>
<gene>
    <name evidence="6" type="ORF">NDU88_001052</name>
</gene>
<evidence type="ECO:0000313" key="7">
    <source>
        <dbReference type="Proteomes" id="UP001066276"/>
    </source>
</evidence>
<evidence type="ECO:0000313" key="6">
    <source>
        <dbReference type="EMBL" id="KAJ1087893.1"/>
    </source>
</evidence>
<feature type="compositionally biased region" description="Low complexity" evidence="4">
    <location>
        <begin position="735"/>
        <end position="751"/>
    </location>
</feature>
<keyword evidence="1" id="KW-0479">Metal-binding</keyword>
<protein>
    <recommendedName>
        <fullName evidence="5">B box-type domain-containing protein</fullName>
    </recommendedName>
</protein>
<feature type="region of interest" description="Disordered" evidence="4">
    <location>
        <begin position="791"/>
        <end position="878"/>
    </location>
</feature>
<proteinExistence type="predicted"/>
<dbReference type="Pfam" id="PF22586">
    <property type="entry name" value="ANCHR-like_BBOX"/>
    <property type="match status" value="1"/>
</dbReference>
<sequence length="878" mass="97454">MSTSDFIVPAAKSGNSVIAKSKKLQELRLETMHLEMENHEMEQKLNQLRINMDKEKLERQYSSGYRWKSGQAGSLNYAGQGSLQNKENSLKSLQNSSAKMKLKVLKDSTPETVKLAVVPKSSLIASLEKPKPRGKTCGQCENKNAMLTCFECGEDYCVSCFTRIHQKGALKLHRTCPVQGKYMQIGKLDVAQQFKKDIDLSLIKQDTKKDPSSSPLLSKNVSSPGFGQSYSAESVSTLSTNPVHEKLNSGSLLNGTFNEEDSSKSFNEILMEWRNANADHKAKQKLSDVEQESVGESEVQTLMTSVNKPFEIEFTQNSLSYMEKLLLKKHRRTPVDQLPPVHLDFRSSERFLDGSQDALDEGDSSFTEDEMEDHEQYAALFRPQSSDVNPERPESSLKFAEVNEELDSNIEESSSFVIHEPDSSDSCTEKSVMLSPPSIGPQKKSSSLTEKQDSVLVPAINKTEKATILSSYLVEKTNLSKPSNSRKGGMSTTEICKSKSVDSISFITPESRRTTLRKRTNSGLREKDDGSPRGAPFIETKSTKLKNQKLASSSILPKTAPCASIVDSSPPLKSLRGNKQMMEPSSFKPSKVLDGATAINSSMAYQRLKEAEGTMLIGGNPISSYRGLEGFFVLGVDTEEIQEKPYTPRKSEDKAAEEGILCAEGRHWRPDSSLSEYADEALVQSVLEENACARPTSSSGLRVQSPRVRAPQSARGYKFQRPLSARTPRDTCSKASRPASAAPRPLSRAASEILEIESVDTTEADDPFLEDDAEQQALTQLEEEFIELKTNFDPQNNLHGLSNDKTSFKRSSKTKIRNVSDSSKMSVSTEDKTVPNAKKIIGSEPWVSSSSNFNEDFVPDEEEEEQYHEDRKNVLLLH</sequence>
<dbReference type="PANTHER" id="PTHR28634:SF1">
    <property type="entry name" value="ZINC FINGER B-BOX DOMAIN-CONTAINING PROTEIN 1"/>
    <property type="match status" value="1"/>
</dbReference>
<keyword evidence="2" id="KW-0862">Zinc</keyword>
<feature type="region of interest" description="Disordered" evidence="4">
    <location>
        <begin position="507"/>
        <end position="539"/>
    </location>
</feature>
<accession>A0AAV7L9X0</accession>
<keyword evidence="7" id="KW-1185">Reference proteome</keyword>
<evidence type="ECO:0000256" key="2">
    <source>
        <dbReference type="ARBA" id="ARBA00022833"/>
    </source>
</evidence>
<evidence type="ECO:0000259" key="5">
    <source>
        <dbReference type="SMART" id="SM00336"/>
    </source>
</evidence>
<feature type="compositionally biased region" description="Polar residues" evidence="4">
    <location>
        <begin position="792"/>
        <end position="805"/>
    </location>
</feature>